<accession>Q1Q1T0</accession>
<evidence type="ECO:0008006" key="4">
    <source>
        <dbReference type="Google" id="ProtNLM"/>
    </source>
</evidence>
<dbReference type="RefSeq" id="WP_164994694.1">
    <property type="nucleotide sequence ID" value="NZ_CP049055.1"/>
</dbReference>
<organism evidence="1">
    <name type="scientific">Kuenenia stuttgartiensis</name>
    <dbReference type="NCBI Taxonomy" id="174633"/>
    <lineage>
        <taxon>Bacteria</taxon>
        <taxon>Pseudomonadati</taxon>
        <taxon>Planctomycetota</taxon>
        <taxon>Candidatus Brocadiia</taxon>
        <taxon>Candidatus Brocadiales</taxon>
        <taxon>Candidatus Brocadiaceae</taxon>
        <taxon>Candidatus Kuenenia</taxon>
    </lineage>
</organism>
<sequence>MAKKLIDLEFVSCDLCGSERFVERYKKPDTWLWQHDYEFSVVECMNCGLVFLDPRPTNESMSQFYPHDYHENRDSKIHHERYKNQYSYLGNINNHGKMLDIGCARGDWLNFFYDKHPYWELYGCDTFSKKVNYENITFTNAPLPSCNYKSNYFDMITAWAVFEHLYEPIVYFTEVNRILKRGGSFIFLVTNSESLYGKYSDVEDIPRHTYYFSEKTLLKYAGIVGMNVEEVVYSNEIFDGRGYKNIEMLFRRMLGISYLAIKNKRINRLQSLTIKLAHFFDKLLNKINLEKNKPTGIMICHWKKT</sequence>
<dbReference type="PANTHER" id="PTHR43861">
    <property type="entry name" value="TRANS-ACONITATE 2-METHYLTRANSFERASE-RELATED"/>
    <property type="match status" value="1"/>
</dbReference>
<dbReference type="CDD" id="cd02440">
    <property type="entry name" value="AdoMet_MTases"/>
    <property type="match status" value="1"/>
</dbReference>
<protein>
    <recommendedName>
        <fullName evidence="4">Methyltransferase type 11 domain-containing protein</fullName>
    </recommendedName>
</protein>
<reference evidence="1" key="1">
    <citation type="journal article" date="2006" name="Nature">
        <title>Deciphering the evolution and metabolism of an anammox bacterium from a community genome.</title>
        <authorList>
            <person name="Strous M."/>
            <person name="Pelletier E."/>
            <person name="Mangenot S."/>
            <person name="Rattei T."/>
            <person name="Lehner A."/>
            <person name="Taylor M.W."/>
            <person name="Horn M."/>
            <person name="Daims H."/>
            <person name="Bartol-Mavel D."/>
            <person name="Wincker P."/>
            <person name="Barbe V."/>
            <person name="Fonknechten N."/>
            <person name="Vallenet D."/>
            <person name="Segurens B."/>
            <person name="Schenowitz-Truong C."/>
            <person name="Medigue C."/>
            <person name="Collingro A."/>
            <person name="Snel B."/>
            <person name="Dutilh B.E."/>
            <person name="OpDenCamp H.J.M."/>
            <person name="vanDerDrift C."/>
            <person name="Cirpus I."/>
            <person name="vanDePas-Schoonen K.T."/>
            <person name="Harhangi H.R."/>
            <person name="vanNiftrik L."/>
            <person name="Schmid M."/>
            <person name="Keltjens J."/>
            <person name="vanDeVossenberg J."/>
            <person name="Kartal B."/>
            <person name="Meier H."/>
            <person name="Frishman D."/>
            <person name="Huynen M.A."/>
            <person name="Mewes H."/>
            <person name="Weissenbach J."/>
            <person name="Jetten M.S.M."/>
            <person name="Wagner M."/>
            <person name="LePaslier D."/>
        </authorList>
    </citation>
    <scope>NUCLEOTIDE SEQUENCE</scope>
</reference>
<reference evidence="1" key="2">
    <citation type="submission" date="2006-01" db="EMBL/GenBank/DDBJ databases">
        <authorList>
            <person name="Genoscope"/>
        </authorList>
    </citation>
    <scope>NUCLEOTIDE SEQUENCE</scope>
</reference>
<dbReference type="Pfam" id="PF13489">
    <property type="entry name" value="Methyltransf_23"/>
    <property type="match status" value="1"/>
</dbReference>
<gene>
    <name evidence="2" type="ORF">KsCSTR_16240</name>
    <name evidence="1" type="ORF">kuste3215</name>
</gene>
<proteinExistence type="predicted"/>
<dbReference type="EMBL" id="CP049055">
    <property type="protein sequence ID" value="QII11003.1"/>
    <property type="molecule type" value="Genomic_DNA"/>
</dbReference>
<evidence type="ECO:0000313" key="2">
    <source>
        <dbReference type="EMBL" id="QII11003.1"/>
    </source>
</evidence>
<reference evidence="2 3" key="3">
    <citation type="submission" date="2020-02" db="EMBL/GenBank/DDBJ databases">
        <title>Newly sequenced genome of strain CSTR1 showed variability in Candidatus Kuenenia stuttgartiensis genomes.</title>
        <authorList>
            <person name="Ding C."/>
            <person name="Adrian L."/>
        </authorList>
    </citation>
    <scope>NUCLEOTIDE SEQUENCE [LARGE SCALE GENOMIC DNA]</scope>
    <source>
        <strain evidence="2 3">CSTR1</strain>
    </source>
</reference>
<dbReference type="SUPFAM" id="SSF53335">
    <property type="entry name" value="S-adenosyl-L-methionine-dependent methyltransferases"/>
    <property type="match status" value="1"/>
</dbReference>
<evidence type="ECO:0000313" key="1">
    <source>
        <dbReference type="EMBL" id="CAJ73974.1"/>
    </source>
</evidence>
<dbReference type="EMBL" id="CT573071">
    <property type="protein sequence ID" value="CAJ73974.1"/>
    <property type="molecule type" value="Genomic_DNA"/>
</dbReference>
<evidence type="ECO:0000313" key="3">
    <source>
        <dbReference type="Proteomes" id="UP000501926"/>
    </source>
</evidence>
<dbReference type="Gene3D" id="3.40.50.150">
    <property type="entry name" value="Vaccinia Virus protein VP39"/>
    <property type="match status" value="1"/>
</dbReference>
<dbReference type="InterPro" id="IPR029063">
    <property type="entry name" value="SAM-dependent_MTases_sf"/>
</dbReference>
<dbReference type="AlphaFoldDB" id="Q1Q1T0"/>
<dbReference type="Proteomes" id="UP000501926">
    <property type="component" value="Chromosome"/>
</dbReference>
<name>Q1Q1T0_KUEST</name>